<dbReference type="EMBL" id="LIHL02000007">
    <property type="protein sequence ID" value="KAF5464387.1"/>
    <property type="molecule type" value="Genomic_DNA"/>
</dbReference>
<dbReference type="AlphaFoldDB" id="A0A833XD79"/>
<reference evidence="2" key="2">
    <citation type="submission" date="2020-03" db="EMBL/GenBank/DDBJ databases">
        <title>Walnut 2.0.</title>
        <authorList>
            <person name="Marrano A."/>
            <person name="Britton M."/>
            <person name="Zimin A.V."/>
            <person name="Zaini P.A."/>
            <person name="Workman R."/>
            <person name="Puiu D."/>
            <person name="Bianco L."/>
            <person name="Allen B.J."/>
            <person name="Troggio M."/>
            <person name="Leslie C.A."/>
            <person name="Timp W."/>
            <person name="Dendekar A."/>
            <person name="Salzberg S.L."/>
            <person name="Neale D.B."/>
        </authorList>
    </citation>
    <scope>NUCLEOTIDE SEQUENCE</scope>
    <source>
        <tissue evidence="2">Leaves</tissue>
    </source>
</reference>
<comment type="caution">
    <text evidence="2">The sequence shown here is derived from an EMBL/GenBank/DDBJ whole genome shotgun (WGS) entry which is preliminary data.</text>
</comment>
<protein>
    <recommendedName>
        <fullName evidence="4">Zinc finger BED domain-containing protein RICESLEEPER 2-like</fullName>
    </recommendedName>
</protein>
<organism evidence="2 3">
    <name type="scientific">Juglans regia</name>
    <name type="common">English walnut</name>
    <dbReference type="NCBI Taxonomy" id="51240"/>
    <lineage>
        <taxon>Eukaryota</taxon>
        <taxon>Viridiplantae</taxon>
        <taxon>Streptophyta</taxon>
        <taxon>Embryophyta</taxon>
        <taxon>Tracheophyta</taxon>
        <taxon>Spermatophyta</taxon>
        <taxon>Magnoliopsida</taxon>
        <taxon>eudicotyledons</taxon>
        <taxon>Gunneridae</taxon>
        <taxon>Pentapetalae</taxon>
        <taxon>rosids</taxon>
        <taxon>fabids</taxon>
        <taxon>Fagales</taxon>
        <taxon>Juglandaceae</taxon>
        <taxon>Juglans</taxon>
    </lineage>
</organism>
<gene>
    <name evidence="2" type="ORF">F2P56_014465</name>
</gene>
<dbReference type="SUPFAM" id="SSF53098">
    <property type="entry name" value="Ribonuclease H-like"/>
    <property type="match status" value="1"/>
</dbReference>
<name>A0A833XD79_JUGRE</name>
<sequence>MWTTFKKCIGLEEIASKSGICLDVPTRWNSTYLMLEGALKFRKAFERLEEEDSGFLSSVGDDDVDDDKIGDIVNRRISKKLGPPNNNDWEKVKLFVRIILDPRYKMRYFDFALECMYANDPTKAVDLSLKVKNALTRMYEAYNDNDGGNNSDLQQQRTSPPHEEVNSTDGSGSGRVDRTAERMAIFKQRLQSENTLGSKNEVDRYLAESCEEAFPSFDILIWWRNWLRSSSIPINLKTLMNEVEDFKRQLELVRDGDNSMEASNTMSTTNNTVKTEKYAKPKDVGSYGL</sequence>
<feature type="compositionally biased region" description="Polar residues" evidence="1">
    <location>
        <begin position="146"/>
        <end position="159"/>
    </location>
</feature>
<evidence type="ECO:0008006" key="4">
    <source>
        <dbReference type="Google" id="ProtNLM"/>
    </source>
</evidence>
<reference evidence="2" key="1">
    <citation type="submission" date="2015-10" db="EMBL/GenBank/DDBJ databases">
        <authorList>
            <person name="Martinez-Garcia P.J."/>
            <person name="Crepeau M.W."/>
            <person name="Puiu D."/>
            <person name="Gonzalez-Ibeas D."/>
            <person name="Whalen J."/>
            <person name="Stevens K."/>
            <person name="Paul R."/>
            <person name="Butterfield T."/>
            <person name="Britton M."/>
            <person name="Reagan R."/>
            <person name="Chakraborty S."/>
            <person name="Walawage S.L."/>
            <person name="Vasquez-Gross H.A."/>
            <person name="Cardeno C."/>
            <person name="Famula R."/>
            <person name="Pratt K."/>
            <person name="Kuruganti S."/>
            <person name="Aradhya M.K."/>
            <person name="Leslie C.A."/>
            <person name="Dandekar A.M."/>
            <person name="Salzberg S.L."/>
            <person name="Wegrzyn J.L."/>
            <person name="Langley C.H."/>
            <person name="Neale D.B."/>
        </authorList>
    </citation>
    <scope>NUCLEOTIDE SEQUENCE</scope>
    <source>
        <tissue evidence="2">Leaves</tissue>
    </source>
</reference>
<dbReference type="InterPro" id="IPR052035">
    <property type="entry name" value="ZnF_BED_domain_contain"/>
</dbReference>
<accession>A0A833XD79</accession>
<evidence type="ECO:0000313" key="2">
    <source>
        <dbReference type="EMBL" id="KAF5464387.1"/>
    </source>
</evidence>
<dbReference type="InterPro" id="IPR012337">
    <property type="entry name" value="RNaseH-like_sf"/>
</dbReference>
<dbReference type="Gramene" id="Jr07_07820_p1">
    <property type="protein sequence ID" value="cds.Jr07_07820_p1"/>
    <property type="gene ID" value="Jr07_07820"/>
</dbReference>
<evidence type="ECO:0000256" key="1">
    <source>
        <dbReference type="SAM" id="MobiDB-lite"/>
    </source>
</evidence>
<dbReference type="PANTHER" id="PTHR46481:SF8">
    <property type="entry name" value="ZINC FINGER BED DOMAIN-CONTAINING PROTEIN RICESLEEPER 1-LIKE"/>
    <property type="match status" value="1"/>
</dbReference>
<dbReference type="PANTHER" id="PTHR46481">
    <property type="entry name" value="ZINC FINGER BED DOMAIN-CONTAINING PROTEIN 4"/>
    <property type="match status" value="1"/>
</dbReference>
<proteinExistence type="predicted"/>
<feature type="region of interest" description="Disordered" evidence="1">
    <location>
        <begin position="142"/>
        <end position="178"/>
    </location>
</feature>
<evidence type="ECO:0000313" key="3">
    <source>
        <dbReference type="Proteomes" id="UP000619265"/>
    </source>
</evidence>
<dbReference type="Proteomes" id="UP000619265">
    <property type="component" value="Unassembled WGS sequence"/>
</dbReference>